<evidence type="ECO:0000313" key="4">
    <source>
        <dbReference type="Proteomes" id="UP001198151"/>
    </source>
</evidence>
<dbReference type="RefSeq" id="WP_227709290.1">
    <property type="nucleotide sequence ID" value="NZ_JAJEQX010000075.1"/>
</dbReference>
<evidence type="ECO:0000313" key="3">
    <source>
        <dbReference type="EMBL" id="MCC2256331.1"/>
    </source>
</evidence>
<dbReference type="InterPro" id="IPR001584">
    <property type="entry name" value="Integrase_cat-core"/>
</dbReference>
<dbReference type="Proteomes" id="UP001198151">
    <property type="component" value="Unassembled WGS sequence"/>
</dbReference>
<comment type="caution">
    <text evidence="3">The sequence shown here is derived from an EMBL/GenBank/DDBJ whole genome shotgun (WGS) entry which is preliminary data.</text>
</comment>
<dbReference type="EMBL" id="JAJEQX010000075">
    <property type="protein sequence ID" value="MCC2256331.1"/>
    <property type="molecule type" value="Genomic_DNA"/>
</dbReference>
<gene>
    <name evidence="3" type="primary">istA</name>
    <name evidence="3" type="ORF">LKD70_18300</name>
</gene>
<comment type="similarity">
    <text evidence="1">Belongs to the transposase IS21/IS408/IS1162 family.</text>
</comment>
<sequence>MLDYKDIIIKHYALHMSGRQIAAAIGASKSGVNDFLKAFEQCESLSYPLPAGITNYGIAELVYGRNPDGVDGRDLSFELPDFAEVEKQMNSRKNMTLVFLWGRYKNRCMAEEKKFYSYRQFCGRYMSWREENYETLHFNAVIGEKMEVDFAGKTFSMINRLTGELSTIVVFVAVLPYSQYIYAEGMLSTKEPQWIDVNNHALRFFGGVPAIVVCDNCKQAVTVNKDWIEPELNKDYAEWAEHNGTVILPAKVRRPKFKSSVENSVGILEKGFFHDLEERQYFSLEQFNTDLWEKLDELNEQNLKNRDYSRYDRWQEEKGELMPLPSTFYHYMERKEAKVSSDFHVRFDNAYYSVPRQYVHKRVLIKATATLIQISALSGDLLCEWPRAKYKGQWLTNPEHLPGNSREMAEWNGPYFIQKAMTIGPNTVEVIKHILSSRKYEVQTYRQCVGVLGFAKRYGKKVLEECCGQALGLNKVTYTFIKNSVPAIAEELTDSTEISQRNEEKNKGAYVMSSASADINRLLAKSQSLVEQAQKGGRHDEKR</sequence>
<dbReference type="NCBIfam" id="NF033546">
    <property type="entry name" value="transpos_IS21"/>
    <property type="match status" value="1"/>
</dbReference>
<dbReference type="Pfam" id="PF22483">
    <property type="entry name" value="Mu-transpos_C_2"/>
    <property type="match status" value="1"/>
</dbReference>
<feature type="domain" description="Integrase catalytic" evidence="2">
    <location>
        <begin position="133"/>
        <end position="333"/>
    </location>
</feature>
<protein>
    <submittedName>
        <fullName evidence="3">IS21 family transposase</fullName>
    </submittedName>
</protein>
<dbReference type="InterPro" id="IPR036397">
    <property type="entry name" value="RNaseH_sf"/>
</dbReference>
<dbReference type="Gene3D" id="3.30.420.10">
    <property type="entry name" value="Ribonuclease H-like superfamily/Ribonuclease H"/>
    <property type="match status" value="1"/>
</dbReference>
<evidence type="ECO:0000256" key="1">
    <source>
        <dbReference type="ARBA" id="ARBA00009277"/>
    </source>
</evidence>
<dbReference type="PROSITE" id="PS50994">
    <property type="entry name" value="INTEGRASE"/>
    <property type="match status" value="1"/>
</dbReference>
<name>A0ABS8G238_9FIRM</name>
<dbReference type="InterPro" id="IPR054353">
    <property type="entry name" value="IstA-like_C"/>
</dbReference>
<dbReference type="PANTHER" id="PTHR35004:SF8">
    <property type="entry name" value="TRANSPOSASE RV3428C-RELATED"/>
    <property type="match status" value="1"/>
</dbReference>
<dbReference type="PANTHER" id="PTHR35004">
    <property type="entry name" value="TRANSPOSASE RV3428C-RELATED"/>
    <property type="match status" value="1"/>
</dbReference>
<reference evidence="3 4" key="1">
    <citation type="submission" date="2021-10" db="EMBL/GenBank/DDBJ databases">
        <title>Anaerobic single-cell dispensing facilitates the cultivation of human gut bacteria.</title>
        <authorList>
            <person name="Afrizal A."/>
        </authorList>
    </citation>
    <scope>NUCLEOTIDE SEQUENCE [LARGE SCALE GENOMIC DNA]</scope>
    <source>
        <strain evidence="3 4">CLA-AA-H200</strain>
    </source>
</reference>
<keyword evidence="4" id="KW-1185">Reference proteome</keyword>
<proteinExistence type="inferred from homology"/>
<accession>A0ABS8G238</accession>
<organism evidence="3 4">
    <name type="scientific">Ruminococcus turbiniformis</name>
    <dbReference type="NCBI Taxonomy" id="2881258"/>
    <lineage>
        <taxon>Bacteria</taxon>
        <taxon>Bacillati</taxon>
        <taxon>Bacillota</taxon>
        <taxon>Clostridia</taxon>
        <taxon>Eubacteriales</taxon>
        <taxon>Oscillospiraceae</taxon>
        <taxon>Ruminococcus</taxon>
    </lineage>
</organism>
<evidence type="ECO:0000259" key="2">
    <source>
        <dbReference type="PROSITE" id="PS50994"/>
    </source>
</evidence>